<dbReference type="InterPro" id="IPR024559">
    <property type="entry name" value="DUF3846"/>
</dbReference>
<dbReference type="EMBL" id="SPQQ01000006">
    <property type="protein sequence ID" value="TGE36961.1"/>
    <property type="molecule type" value="Genomic_DNA"/>
</dbReference>
<keyword evidence="3" id="KW-1185">Reference proteome</keyword>
<dbReference type="Pfam" id="PF12957">
    <property type="entry name" value="DUF3846"/>
    <property type="match status" value="1"/>
</dbReference>
<accession>A0A4Z0R1Q6</accession>
<organism evidence="2 3">
    <name type="scientific">Desulfosporosinus fructosivorans</name>
    <dbReference type="NCBI Taxonomy" id="2018669"/>
    <lineage>
        <taxon>Bacteria</taxon>
        <taxon>Bacillati</taxon>
        <taxon>Bacillota</taxon>
        <taxon>Clostridia</taxon>
        <taxon>Eubacteriales</taxon>
        <taxon>Desulfitobacteriaceae</taxon>
        <taxon>Desulfosporosinus</taxon>
    </lineage>
</organism>
<sequence length="96" mass="10831">MVKWVRVLLVKEGKAPEVCELPNNLKALELTVRGYIETIEIDRSGCVIIYNGINKFTEKPVTRAEIKGTFIIARVNPPELSSLNNEDIEILANSYK</sequence>
<feature type="domain" description="DUF3846" evidence="1">
    <location>
        <begin position="5"/>
        <end position="93"/>
    </location>
</feature>
<gene>
    <name evidence="2" type="ORF">E4K67_17860</name>
</gene>
<comment type="caution">
    <text evidence="2">The sequence shown here is derived from an EMBL/GenBank/DDBJ whole genome shotgun (WGS) entry which is preliminary data.</text>
</comment>
<evidence type="ECO:0000313" key="3">
    <source>
        <dbReference type="Proteomes" id="UP000298460"/>
    </source>
</evidence>
<proteinExistence type="predicted"/>
<reference evidence="2 3" key="1">
    <citation type="submission" date="2019-03" db="EMBL/GenBank/DDBJ databases">
        <title>Draft Genome Sequence of Desulfosporosinus fructosivorans Strain 63.6F, Isolated from Marine Sediment in the Baltic Sea.</title>
        <authorList>
            <person name="Hausmann B."/>
            <person name="Vandieken V."/>
            <person name="Pjevac P."/>
            <person name="Schreck K."/>
            <person name="Herbold C.W."/>
            <person name="Loy A."/>
        </authorList>
    </citation>
    <scope>NUCLEOTIDE SEQUENCE [LARGE SCALE GENOMIC DNA]</scope>
    <source>
        <strain evidence="2 3">63.6F</strain>
    </source>
</reference>
<protein>
    <recommendedName>
        <fullName evidence="1">DUF3846 domain-containing protein</fullName>
    </recommendedName>
</protein>
<name>A0A4Z0R1Q6_9FIRM</name>
<dbReference type="AlphaFoldDB" id="A0A4Z0R1Q6"/>
<dbReference type="RefSeq" id="WP_135549118.1">
    <property type="nucleotide sequence ID" value="NZ_SPQQ01000006.1"/>
</dbReference>
<dbReference type="OrthoDB" id="1798241at2"/>
<evidence type="ECO:0000313" key="2">
    <source>
        <dbReference type="EMBL" id="TGE36961.1"/>
    </source>
</evidence>
<evidence type="ECO:0000259" key="1">
    <source>
        <dbReference type="Pfam" id="PF12957"/>
    </source>
</evidence>
<dbReference type="Proteomes" id="UP000298460">
    <property type="component" value="Unassembled WGS sequence"/>
</dbReference>